<evidence type="ECO:0000313" key="1">
    <source>
        <dbReference type="EMBL" id="KGM37043.1"/>
    </source>
</evidence>
<sequence>MADIVDIYLETGDFHEAVKQSGLPTHIAHLKLIKSGCLKIQDKIQYGSRTAKLGGMAEELFQKYVPEATDANKYFKKNNPVYDFWFDGLTIDVKYSSLHKKKNGNSQHWQFRTNGSQDFIVAFLERESGSELNQPNILLVPMQFIEAKKELHVSQSGPWFQDFKVEPEELQPLLKDYVQLRKDGLF</sequence>
<organism evidence="1 2">
    <name type="scientific">Streptococcus sinensis</name>
    <dbReference type="NCBI Taxonomy" id="176090"/>
    <lineage>
        <taxon>Bacteria</taxon>
        <taxon>Bacillati</taxon>
        <taxon>Bacillota</taxon>
        <taxon>Bacilli</taxon>
        <taxon>Lactobacillales</taxon>
        <taxon>Streptococcaceae</taxon>
        <taxon>Streptococcus</taxon>
    </lineage>
</organism>
<dbReference type="STRING" id="176090.SSIN_1185"/>
<protein>
    <submittedName>
        <fullName evidence="1">Uncharacterized protein</fullName>
    </submittedName>
</protein>
<reference evidence="1 2" key="1">
    <citation type="submission" date="2014-06" db="EMBL/GenBank/DDBJ databases">
        <authorList>
            <person name="Teng J.L."/>
            <person name="Huang Y."/>
            <person name="Tse H."/>
            <person name="Lau S.K."/>
            <person name="Woo P.C."/>
        </authorList>
    </citation>
    <scope>NUCLEOTIDE SEQUENCE [LARGE SCALE GENOMIC DNA]</scope>
    <source>
        <strain evidence="1 2">HKU4</strain>
    </source>
</reference>
<name>A0A0A0DGR5_9STRE</name>
<dbReference type="AlphaFoldDB" id="A0A0A0DGR5"/>
<comment type="caution">
    <text evidence="1">The sequence shown here is derived from an EMBL/GenBank/DDBJ whole genome shotgun (WGS) entry which is preliminary data.</text>
</comment>
<accession>A0A0A0DGR5</accession>
<dbReference type="EMBL" id="JPEN01000068">
    <property type="protein sequence ID" value="KGM37043.1"/>
    <property type="molecule type" value="Genomic_DNA"/>
</dbReference>
<evidence type="ECO:0000313" key="2">
    <source>
        <dbReference type="Proteomes" id="UP000030019"/>
    </source>
</evidence>
<proteinExistence type="predicted"/>
<dbReference type="PATRIC" id="fig|176090.4.peg.1150"/>
<gene>
    <name evidence="1" type="ORF">SSIN_1185</name>
</gene>
<dbReference type="Proteomes" id="UP000030019">
    <property type="component" value="Unassembled WGS sequence"/>
</dbReference>
<dbReference type="RefSeq" id="WP_037616764.1">
    <property type="nucleotide sequence ID" value="NZ_JPEN01000068.1"/>
</dbReference>
<keyword evidence="2" id="KW-1185">Reference proteome</keyword>